<evidence type="ECO:0000313" key="6">
    <source>
        <dbReference type="Proteomes" id="UP001214628"/>
    </source>
</evidence>
<evidence type="ECO:0000256" key="4">
    <source>
        <dbReference type="SAM" id="MobiDB-lite"/>
    </source>
</evidence>
<evidence type="ECO:0008006" key="7">
    <source>
        <dbReference type="Google" id="ProtNLM"/>
    </source>
</evidence>
<accession>A0AAF0F3S7</accession>
<dbReference type="Proteomes" id="UP001214628">
    <property type="component" value="Chromosome 1"/>
</dbReference>
<dbReference type="SUPFAM" id="SSF53137">
    <property type="entry name" value="Translational machinery components"/>
    <property type="match status" value="1"/>
</dbReference>
<dbReference type="GO" id="GO:0006412">
    <property type="term" value="P:translation"/>
    <property type="evidence" value="ECO:0007669"/>
    <property type="project" value="InterPro"/>
</dbReference>
<dbReference type="PANTHER" id="PTHR11759">
    <property type="entry name" value="40S RIBOSOMAL PROTEIN S14/30S RIBOSOMAL PROTEIN S11"/>
    <property type="match status" value="1"/>
</dbReference>
<dbReference type="InterPro" id="IPR001971">
    <property type="entry name" value="Ribosomal_uS11"/>
</dbReference>
<evidence type="ECO:0000256" key="3">
    <source>
        <dbReference type="ARBA" id="ARBA00023274"/>
    </source>
</evidence>
<keyword evidence="3" id="KW-0687">Ribonucleoprotein</keyword>
<dbReference type="EMBL" id="CP118375">
    <property type="protein sequence ID" value="WFD42426.1"/>
    <property type="molecule type" value="Genomic_DNA"/>
</dbReference>
<dbReference type="HAMAP" id="MF_01310">
    <property type="entry name" value="Ribosomal_uS11"/>
    <property type="match status" value="1"/>
</dbReference>
<dbReference type="Gene3D" id="3.30.420.80">
    <property type="entry name" value="Ribosomal protein S11"/>
    <property type="match status" value="1"/>
</dbReference>
<dbReference type="AlphaFoldDB" id="A0AAF0F3S7"/>
<dbReference type="GO" id="GO:1990904">
    <property type="term" value="C:ribonucleoprotein complex"/>
    <property type="evidence" value="ECO:0007669"/>
    <property type="project" value="UniProtKB-KW"/>
</dbReference>
<keyword evidence="6" id="KW-1185">Reference proteome</keyword>
<dbReference type="GO" id="GO:0003735">
    <property type="term" value="F:structural constituent of ribosome"/>
    <property type="evidence" value="ECO:0007669"/>
    <property type="project" value="InterPro"/>
</dbReference>
<feature type="compositionally biased region" description="Basic and acidic residues" evidence="4">
    <location>
        <begin position="41"/>
        <end position="58"/>
    </location>
</feature>
<reference evidence="5" key="1">
    <citation type="submission" date="2023-02" db="EMBL/GenBank/DDBJ databases">
        <title>Mating type loci evolution in Malassezia.</title>
        <authorList>
            <person name="Coelho M.A."/>
        </authorList>
    </citation>
    <scope>NUCLEOTIDE SEQUENCE</scope>
    <source>
        <strain evidence="5">CBS 14136</strain>
    </source>
</reference>
<keyword evidence="2" id="KW-0689">Ribosomal protein</keyword>
<evidence type="ECO:0000256" key="1">
    <source>
        <dbReference type="ARBA" id="ARBA00006194"/>
    </source>
</evidence>
<sequence>MLRIREGLRAAMRMPNIPIQQARAINTNNASGPSNANLPESDEKAVPKSGVDKQKESLQDTSKPVLEFSLSDFTGKEAVEKPETVAIPPRESNAPHRLHVQSTRNNTMVTLTAPTGEPLANASGGTVGFKKAGRSGYEAGYRAAVRIFSRIAENQKRWRINSIEVLWNGFGQGREAVFRAMLANEGEQVRNLVKVMTDKTPIKVGGVRPKKRRML</sequence>
<evidence type="ECO:0000313" key="5">
    <source>
        <dbReference type="EMBL" id="WFD42426.1"/>
    </source>
</evidence>
<feature type="region of interest" description="Disordered" evidence="4">
    <location>
        <begin position="27"/>
        <end position="62"/>
    </location>
</feature>
<organism evidence="5 6">
    <name type="scientific">Malassezia psittaci</name>
    <dbReference type="NCBI Taxonomy" id="1821823"/>
    <lineage>
        <taxon>Eukaryota</taxon>
        <taxon>Fungi</taxon>
        <taxon>Dikarya</taxon>
        <taxon>Basidiomycota</taxon>
        <taxon>Ustilaginomycotina</taxon>
        <taxon>Malasseziomycetes</taxon>
        <taxon>Malasseziales</taxon>
        <taxon>Malasseziaceae</taxon>
        <taxon>Malassezia</taxon>
    </lineage>
</organism>
<protein>
    <recommendedName>
        <fullName evidence="7">Translational machinery component</fullName>
    </recommendedName>
</protein>
<comment type="similarity">
    <text evidence="1">Belongs to the universal ribosomal protein uS11 family.</text>
</comment>
<dbReference type="Pfam" id="PF00411">
    <property type="entry name" value="Ribosomal_S11"/>
    <property type="match status" value="1"/>
</dbReference>
<name>A0AAF0F3S7_9BASI</name>
<evidence type="ECO:0000256" key="2">
    <source>
        <dbReference type="ARBA" id="ARBA00022980"/>
    </source>
</evidence>
<dbReference type="GO" id="GO:0005840">
    <property type="term" value="C:ribosome"/>
    <property type="evidence" value="ECO:0007669"/>
    <property type="project" value="UniProtKB-KW"/>
</dbReference>
<dbReference type="InterPro" id="IPR036967">
    <property type="entry name" value="Ribosomal_uS11_sf"/>
</dbReference>
<proteinExistence type="inferred from homology"/>
<gene>
    <name evidence="5" type="ORF">MPSI1_001070</name>
</gene>
<feature type="compositionally biased region" description="Polar residues" evidence="4">
    <location>
        <begin position="27"/>
        <end position="38"/>
    </location>
</feature>